<evidence type="ECO:0000259" key="1">
    <source>
        <dbReference type="Pfam" id="PF13966"/>
    </source>
</evidence>
<keyword evidence="3" id="KW-1185">Reference proteome</keyword>
<dbReference type="eggNOG" id="KOG1075">
    <property type="taxonomic scope" value="Eukaryota"/>
</dbReference>
<dbReference type="EnsemblPlants" id="OB02G42470.1">
    <property type="protein sequence ID" value="OB02G42470.1"/>
    <property type="gene ID" value="OB02G42470"/>
</dbReference>
<name>J3LHY0_ORYBR</name>
<dbReference type="PANTHER" id="PTHR36617:SF7">
    <property type="entry name" value="OS01G0823550 PROTEIN"/>
    <property type="match status" value="1"/>
</dbReference>
<evidence type="ECO:0000313" key="3">
    <source>
        <dbReference type="Proteomes" id="UP000006038"/>
    </source>
</evidence>
<dbReference type="PANTHER" id="PTHR36617">
    <property type="entry name" value="PROTEIN, PUTATIVE-RELATED"/>
    <property type="match status" value="1"/>
</dbReference>
<accession>J3LHY0</accession>
<dbReference type="AlphaFoldDB" id="J3LHY0"/>
<dbReference type="STRING" id="4533.J3LHY0"/>
<feature type="domain" description="Reverse transcriptase zinc-binding" evidence="1">
    <location>
        <begin position="234"/>
        <end position="317"/>
    </location>
</feature>
<protein>
    <recommendedName>
        <fullName evidence="1">Reverse transcriptase zinc-binding domain-containing protein</fullName>
    </recommendedName>
</protein>
<sequence>MSFGSRATRLEACLSAIPTYAMGLYFHPDGIHKKLDSIRARYYWEGIGDKRKYHMSNWESLALPKDFGGLGFLDTRLRNLALLAKWIFLVENGVPDNLCAELLRKKYLTRGGIFQFNKIEGSQFWKGLLNIRGWVKRGCSWLVGKGSHVFFWEDVWARSCPLKVYFHSLYIICNQQGCVVADAARMGIDGFTFRRNFDQTERVEWEELRDIVENITLTNDNDMLQWDLEHKKTFSSSSMYRFLSFRGIADYKMNIMWKAPIPLKVKHFLWLVSRDRIQAAAVLKSRNWEGSDFCKIYGEVKTTKHVMFDCPMAKFVWCVCRDALDWAIVPGSFEMVLHLGLEGFSDKHCKTVMMIIGA</sequence>
<dbReference type="HOGENOM" id="CLU_000680_15_0_1"/>
<dbReference type="InterPro" id="IPR026960">
    <property type="entry name" value="RVT-Znf"/>
</dbReference>
<dbReference type="Proteomes" id="UP000006038">
    <property type="component" value="Unassembled WGS sequence"/>
</dbReference>
<dbReference type="Gramene" id="OB02G42470.1">
    <property type="protein sequence ID" value="OB02G42470.1"/>
    <property type="gene ID" value="OB02G42470"/>
</dbReference>
<dbReference type="OMA" id="LAKWIFL"/>
<dbReference type="Pfam" id="PF13966">
    <property type="entry name" value="zf-RVT"/>
    <property type="match status" value="1"/>
</dbReference>
<proteinExistence type="predicted"/>
<reference evidence="2" key="1">
    <citation type="submission" date="2013-04" db="UniProtKB">
        <authorList>
            <consortium name="EnsemblPlants"/>
        </authorList>
    </citation>
    <scope>IDENTIFICATION</scope>
</reference>
<organism evidence="2">
    <name type="scientific">Oryza brachyantha</name>
    <name type="common">malo sina</name>
    <dbReference type="NCBI Taxonomy" id="4533"/>
    <lineage>
        <taxon>Eukaryota</taxon>
        <taxon>Viridiplantae</taxon>
        <taxon>Streptophyta</taxon>
        <taxon>Embryophyta</taxon>
        <taxon>Tracheophyta</taxon>
        <taxon>Spermatophyta</taxon>
        <taxon>Magnoliopsida</taxon>
        <taxon>Liliopsida</taxon>
        <taxon>Poales</taxon>
        <taxon>Poaceae</taxon>
        <taxon>BOP clade</taxon>
        <taxon>Oryzoideae</taxon>
        <taxon>Oryzeae</taxon>
        <taxon>Oryzinae</taxon>
        <taxon>Oryza</taxon>
    </lineage>
</organism>
<evidence type="ECO:0000313" key="2">
    <source>
        <dbReference type="EnsemblPlants" id="OB02G42470.1"/>
    </source>
</evidence>